<name>A0ABR1YZX3_9PEZI</name>
<feature type="region of interest" description="Disordered" evidence="1">
    <location>
        <begin position="1"/>
        <end position="31"/>
    </location>
</feature>
<gene>
    <name evidence="2" type="ORF">HDK90DRAFT_149497</name>
</gene>
<evidence type="ECO:0000313" key="3">
    <source>
        <dbReference type="Proteomes" id="UP001492380"/>
    </source>
</evidence>
<keyword evidence="3" id="KW-1185">Reference proteome</keyword>
<sequence length="246" mass="27643">MTMDGGDGERDEASRHTRPFSRALRRPSPTKCQAVCIRAMEPWHNFRRAQAKGRQVAHDEDGTAAPTLSPLSGPARRAGPPPSAGWPLGEQPTSCQRRRHAGEQQVKRLRQRSPRLGIAPSRAMSSVVPRWMPYRQTGGAVRWCKRLKHPMRHPCPDCFWCSRIVWKQGDHLCRTHGQTASHRQERERKKLQTSGAAQYDLQDAAKKANGREGANREKKIPVSHRGTAGKLSIHMPLACHTADGRR</sequence>
<protein>
    <submittedName>
        <fullName evidence="2">Uncharacterized protein</fullName>
    </submittedName>
</protein>
<accession>A0ABR1YZX3</accession>
<dbReference type="EMBL" id="JBBWRZ010000002">
    <property type="protein sequence ID" value="KAK8244238.1"/>
    <property type="molecule type" value="Genomic_DNA"/>
</dbReference>
<feature type="compositionally biased region" description="Basic residues" evidence="1">
    <location>
        <begin position="16"/>
        <end position="25"/>
    </location>
</feature>
<reference evidence="2 3" key="1">
    <citation type="submission" date="2024-04" db="EMBL/GenBank/DDBJ databases">
        <title>Phyllosticta paracitricarpa is synonymous to the EU quarantine fungus P. citricarpa based on phylogenomic analyses.</title>
        <authorList>
            <consortium name="Lawrence Berkeley National Laboratory"/>
            <person name="Van Ingen-Buijs V.A."/>
            <person name="Van Westerhoven A.C."/>
            <person name="Haridas S."/>
            <person name="Skiadas P."/>
            <person name="Martin F."/>
            <person name="Groenewald J.Z."/>
            <person name="Crous P.W."/>
            <person name="Seidl M.F."/>
        </authorList>
    </citation>
    <scope>NUCLEOTIDE SEQUENCE [LARGE SCALE GENOMIC DNA]</scope>
    <source>
        <strain evidence="2 3">CBS 123374</strain>
    </source>
</reference>
<feature type="region of interest" description="Disordered" evidence="1">
    <location>
        <begin position="205"/>
        <end position="227"/>
    </location>
</feature>
<dbReference type="Proteomes" id="UP001492380">
    <property type="component" value="Unassembled WGS sequence"/>
</dbReference>
<comment type="caution">
    <text evidence="2">The sequence shown here is derived from an EMBL/GenBank/DDBJ whole genome shotgun (WGS) entry which is preliminary data.</text>
</comment>
<evidence type="ECO:0000256" key="1">
    <source>
        <dbReference type="SAM" id="MobiDB-lite"/>
    </source>
</evidence>
<proteinExistence type="predicted"/>
<feature type="region of interest" description="Disordered" evidence="1">
    <location>
        <begin position="49"/>
        <end position="93"/>
    </location>
</feature>
<organism evidence="2 3">
    <name type="scientific">Phyllosticta capitalensis</name>
    <dbReference type="NCBI Taxonomy" id="121624"/>
    <lineage>
        <taxon>Eukaryota</taxon>
        <taxon>Fungi</taxon>
        <taxon>Dikarya</taxon>
        <taxon>Ascomycota</taxon>
        <taxon>Pezizomycotina</taxon>
        <taxon>Dothideomycetes</taxon>
        <taxon>Dothideomycetes incertae sedis</taxon>
        <taxon>Botryosphaeriales</taxon>
        <taxon>Phyllostictaceae</taxon>
        <taxon>Phyllosticta</taxon>
    </lineage>
</organism>
<evidence type="ECO:0000313" key="2">
    <source>
        <dbReference type="EMBL" id="KAK8244238.1"/>
    </source>
</evidence>
<feature type="compositionally biased region" description="Basic and acidic residues" evidence="1">
    <location>
        <begin position="205"/>
        <end position="220"/>
    </location>
</feature>